<dbReference type="InterPro" id="IPR036527">
    <property type="entry name" value="SCP2_sterol-bd_dom_sf"/>
</dbReference>
<dbReference type="PROSITE" id="PS51186">
    <property type="entry name" value="GNAT"/>
    <property type="match status" value="1"/>
</dbReference>
<comment type="caution">
    <text evidence="2">The sequence shown here is derived from an EMBL/GenBank/DDBJ whole genome shotgun (WGS) entry which is preliminary data.</text>
</comment>
<dbReference type="Gene3D" id="3.30.1050.10">
    <property type="entry name" value="SCP2 sterol-binding domain"/>
    <property type="match status" value="1"/>
</dbReference>
<dbReference type="SUPFAM" id="SSF55718">
    <property type="entry name" value="SCP-like"/>
    <property type="match status" value="1"/>
</dbReference>
<feature type="domain" description="N-acetyltransferase" evidence="1">
    <location>
        <begin position="60"/>
        <end position="193"/>
    </location>
</feature>
<dbReference type="PANTHER" id="PTHR37817">
    <property type="entry name" value="N-ACETYLTRANSFERASE EIS"/>
    <property type="match status" value="1"/>
</dbReference>
<reference evidence="2 3" key="1">
    <citation type="submission" date="2019-05" db="EMBL/GenBank/DDBJ databases">
        <title>Nesterenkonia sp. GY239, isolated from the Southern Atlantic Ocean.</title>
        <authorList>
            <person name="Zhang G."/>
        </authorList>
    </citation>
    <scope>NUCLEOTIDE SEQUENCE [LARGE SCALE GENOMIC DNA]</scope>
    <source>
        <strain evidence="2 3">GY239</strain>
    </source>
</reference>
<keyword evidence="2" id="KW-0808">Transferase</keyword>
<evidence type="ECO:0000313" key="3">
    <source>
        <dbReference type="Proteomes" id="UP000306544"/>
    </source>
</evidence>
<dbReference type="InterPro" id="IPR051554">
    <property type="entry name" value="Acetyltransferase_Eis"/>
</dbReference>
<dbReference type="GO" id="GO:0034069">
    <property type="term" value="F:aminoglycoside N-acetyltransferase activity"/>
    <property type="evidence" value="ECO:0007669"/>
    <property type="project" value="TreeGrafter"/>
</dbReference>
<dbReference type="InterPro" id="IPR016181">
    <property type="entry name" value="Acyl_CoA_acyltransferase"/>
</dbReference>
<keyword evidence="3" id="KW-1185">Reference proteome</keyword>
<dbReference type="Pfam" id="PF13530">
    <property type="entry name" value="SCP2_2"/>
    <property type="match status" value="1"/>
</dbReference>
<organism evidence="2 3">
    <name type="scientific">Nesterenkonia sphaerica</name>
    <dbReference type="NCBI Taxonomy" id="1804988"/>
    <lineage>
        <taxon>Bacteria</taxon>
        <taxon>Bacillati</taxon>
        <taxon>Actinomycetota</taxon>
        <taxon>Actinomycetes</taxon>
        <taxon>Micrococcales</taxon>
        <taxon>Micrococcaceae</taxon>
        <taxon>Nesterenkonia</taxon>
    </lineage>
</organism>
<evidence type="ECO:0000259" key="1">
    <source>
        <dbReference type="PROSITE" id="PS51186"/>
    </source>
</evidence>
<dbReference type="Gene3D" id="3.40.630.30">
    <property type="match status" value="2"/>
</dbReference>
<dbReference type="InterPro" id="IPR000182">
    <property type="entry name" value="GNAT_dom"/>
</dbReference>
<name>A0A5R9A980_9MICC</name>
<dbReference type="Pfam" id="PF13527">
    <property type="entry name" value="Acetyltransf_9"/>
    <property type="match status" value="1"/>
</dbReference>
<dbReference type="GO" id="GO:0030649">
    <property type="term" value="P:aminoglycoside antibiotic catabolic process"/>
    <property type="evidence" value="ECO:0007669"/>
    <property type="project" value="TreeGrafter"/>
</dbReference>
<dbReference type="SUPFAM" id="SSF55729">
    <property type="entry name" value="Acyl-CoA N-acyltransferases (Nat)"/>
    <property type="match status" value="1"/>
</dbReference>
<sequence>MTSHYAPGMPAVSGLADGLSSRTFEPAAGEDGTPEAHTAAFTRTVEYGFYEPWYSDEQLARLHPVFSADAQQLTGVYMDRGFAALEPWGAAFEEFGFDPEHPVGTFVDYDKTLNAGGAEPLPARLITGVTVNPSFRRRGILKHMMTSRLAAAVKDGMAVAALTVSEGGIYGRFGFGPATRLRSLQISASAADDGFAPRGSKTGKVLTVDPSKTRDVLQEVFAQFHRSTRGSVERQGTYWETGSARWDPDNITSWDRKARAAVHVKDDGSLGGYVVFTFAGWDTEPATMRIRDLIAVDAASRLELLRHLAEMDLVERILIPHGAPVTDPLEHALVNPRVVKTTSVSDVLWVRLLNPVVALESRAWNADGEFSLTVRDGLGIADGVFTVSVSSGVAQVTSAESATAPQHFTLDVATLGSLYLGDASVLTMREAGRITADDGADWSAFAATMDLPTAPHCATHF</sequence>
<dbReference type="OrthoDB" id="8399956at2"/>
<protein>
    <submittedName>
        <fullName evidence="2">GNAT family N-acetyltransferase</fullName>
    </submittedName>
</protein>
<dbReference type="EMBL" id="VAWA01000009">
    <property type="protein sequence ID" value="TLP75312.1"/>
    <property type="molecule type" value="Genomic_DNA"/>
</dbReference>
<dbReference type="RefSeq" id="WP_138170397.1">
    <property type="nucleotide sequence ID" value="NZ_VAWA01000009.1"/>
</dbReference>
<accession>A0A5R9A980</accession>
<dbReference type="PANTHER" id="PTHR37817:SF1">
    <property type="entry name" value="N-ACETYLTRANSFERASE EIS"/>
    <property type="match status" value="1"/>
</dbReference>
<dbReference type="AlphaFoldDB" id="A0A5R9A980"/>
<dbReference type="InterPro" id="IPR025559">
    <property type="entry name" value="Eis_dom"/>
</dbReference>
<gene>
    <name evidence="2" type="ORF">FEF27_08325</name>
</gene>
<proteinExistence type="predicted"/>
<dbReference type="InterPro" id="IPR041380">
    <property type="entry name" value="Acetyltransf_17"/>
</dbReference>
<evidence type="ECO:0000313" key="2">
    <source>
        <dbReference type="EMBL" id="TLP75312.1"/>
    </source>
</evidence>
<dbReference type="Proteomes" id="UP000306544">
    <property type="component" value="Unassembled WGS sequence"/>
</dbReference>
<dbReference type="Pfam" id="PF17668">
    <property type="entry name" value="Acetyltransf_17"/>
    <property type="match status" value="1"/>
</dbReference>